<dbReference type="AlphaFoldDB" id="A0A1J7IVD3"/>
<keyword evidence="2" id="KW-0472">Membrane</keyword>
<feature type="transmembrane region" description="Helical" evidence="2">
    <location>
        <begin position="102"/>
        <end position="121"/>
    </location>
</feature>
<protein>
    <submittedName>
        <fullName evidence="4">Uncharacterized protein</fullName>
    </submittedName>
</protein>
<evidence type="ECO:0000256" key="2">
    <source>
        <dbReference type="SAM" id="Phobius"/>
    </source>
</evidence>
<feature type="chain" id="PRO_5009644933" evidence="3">
    <location>
        <begin position="19"/>
        <end position="189"/>
    </location>
</feature>
<organism evidence="4 5">
    <name type="scientific">Coniochaeta ligniaria NRRL 30616</name>
    <dbReference type="NCBI Taxonomy" id="1408157"/>
    <lineage>
        <taxon>Eukaryota</taxon>
        <taxon>Fungi</taxon>
        <taxon>Dikarya</taxon>
        <taxon>Ascomycota</taxon>
        <taxon>Pezizomycotina</taxon>
        <taxon>Sordariomycetes</taxon>
        <taxon>Sordariomycetidae</taxon>
        <taxon>Coniochaetales</taxon>
        <taxon>Coniochaetaceae</taxon>
        <taxon>Coniochaeta</taxon>
    </lineage>
</organism>
<evidence type="ECO:0000313" key="5">
    <source>
        <dbReference type="Proteomes" id="UP000182658"/>
    </source>
</evidence>
<keyword evidence="2" id="KW-1133">Transmembrane helix</keyword>
<feature type="non-terminal residue" evidence="4">
    <location>
        <position position="189"/>
    </location>
</feature>
<accession>A0A1J7IVD3</accession>
<keyword evidence="5" id="KW-1185">Reference proteome</keyword>
<keyword evidence="3" id="KW-0732">Signal</keyword>
<dbReference type="InParanoid" id="A0A1J7IVD3"/>
<feature type="signal peptide" evidence="3">
    <location>
        <begin position="1"/>
        <end position="18"/>
    </location>
</feature>
<evidence type="ECO:0000313" key="4">
    <source>
        <dbReference type="EMBL" id="OIW31147.1"/>
    </source>
</evidence>
<dbReference type="Proteomes" id="UP000182658">
    <property type="component" value="Unassembled WGS sequence"/>
</dbReference>
<evidence type="ECO:0000256" key="1">
    <source>
        <dbReference type="SAM" id="MobiDB-lite"/>
    </source>
</evidence>
<gene>
    <name evidence="4" type="ORF">CONLIGDRAFT_700863</name>
</gene>
<dbReference type="EMBL" id="KV875096">
    <property type="protein sequence ID" value="OIW31147.1"/>
    <property type="molecule type" value="Genomic_DNA"/>
</dbReference>
<reference evidence="4 5" key="1">
    <citation type="submission" date="2016-10" db="EMBL/GenBank/DDBJ databases">
        <title>Draft genome sequence of Coniochaeta ligniaria NRRL30616, a lignocellulolytic fungus for bioabatement of inhibitors in plant biomass hydrolysates.</title>
        <authorList>
            <consortium name="DOE Joint Genome Institute"/>
            <person name="Jimenez D.J."/>
            <person name="Hector R.E."/>
            <person name="Riley R."/>
            <person name="Sun H."/>
            <person name="Grigoriev I.V."/>
            <person name="Van Elsas J.D."/>
            <person name="Nichols N.N."/>
        </authorList>
    </citation>
    <scope>NUCLEOTIDE SEQUENCE [LARGE SCALE GENOMIC DNA]</scope>
    <source>
        <strain evidence="4 5">NRRL 30616</strain>
    </source>
</reference>
<name>A0A1J7IVD3_9PEZI</name>
<feature type="region of interest" description="Disordered" evidence="1">
    <location>
        <begin position="39"/>
        <end position="79"/>
    </location>
</feature>
<evidence type="ECO:0000256" key="3">
    <source>
        <dbReference type="SAM" id="SignalP"/>
    </source>
</evidence>
<proteinExistence type="predicted"/>
<keyword evidence="2" id="KW-0812">Transmembrane</keyword>
<sequence>MVRSSLVCWLGVCRYALAEVLQTENFKRSDDDGLVVKCHATHRPPRKPPPGSHISHPPQTTNEEKKSQLTTSHIHRSAPPRTNLLRPLLLLLPREKPPNRRHFLVLLACLLVVFSHIILHLHQLRGLLPPRPVVEDAEHDQSKNHHRADDDGDVAGREVVLRARGAVAEGGGWVHAGSSGGGGWGVEGH</sequence>